<gene>
    <name evidence="5" type="ORF">EDD29_3503</name>
</gene>
<organism evidence="5 6">
    <name type="scientific">Actinocorallia herbida</name>
    <dbReference type="NCBI Taxonomy" id="58109"/>
    <lineage>
        <taxon>Bacteria</taxon>
        <taxon>Bacillati</taxon>
        <taxon>Actinomycetota</taxon>
        <taxon>Actinomycetes</taxon>
        <taxon>Streptosporangiales</taxon>
        <taxon>Thermomonosporaceae</taxon>
        <taxon>Actinocorallia</taxon>
    </lineage>
</organism>
<evidence type="ECO:0000313" key="5">
    <source>
        <dbReference type="EMBL" id="ROO85949.1"/>
    </source>
</evidence>
<sequence length="434" mass="45573">MRPRILLNLAVFTALAAVMVSWALLTLLPLRFGAPALRVEAEFASSPGLRAGLEVDYLGVRVGSIEEVRLKPGKVAVTLLLETEPKLPAAVTAAVLRKSAVGEPYVELEPPVAAAAGPNLRDGDTIPLSRTEVTVEYQELFDSAGKMLRSVDPADLRVITRELSAGLDGRGQDLHDALADLDRLAGTVADDAGVLDALAVQLTALAGTLADEGPQLASGMNDLAAFTATLGTSLKEVDGILTRAPGFLEQVNGLLEDSRPGLRCVLTAMGTPGPPVFTPKNAKTLEHGLLNLRDVFPKMVKDVVITRSEGSYIRAVPLISLAGPVPNAEEYANSLPKTEIPPVYTCRTDQAASAKSPADPGSPSATPGATDEAARPAGTDPRQVFETSRPEAADPARGPSGFPARWLLLAAAGLILLGTAAHTVRQLYSTRRRS</sequence>
<comment type="caution">
    <text evidence="5">The sequence shown here is derived from an EMBL/GenBank/DDBJ whole genome shotgun (WGS) entry which is preliminary data.</text>
</comment>
<dbReference type="PANTHER" id="PTHR33371">
    <property type="entry name" value="INTERMEMBRANE PHOSPHOLIPID TRANSPORT SYSTEM BINDING PROTEIN MLAD-RELATED"/>
    <property type="match status" value="1"/>
</dbReference>
<dbReference type="GO" id="GO:0005576">
    <property type="term" value="C:extracellular region"/>
    <property type="evidence" value="ECO:0007669"/>
    <property type="project" value="TreeGrafter"/>
</dbReference>
<evidence type="ECO:0000259" key="4">
    <source>
        <dbReference type="Pfam" id="PF11887"/>
    </source>
</evidence>
<feature type="region of interest" description="Disordered" evidence="1">
    <location>
        <begin position="348"/>
        <end position="398"/>
    </location>
</feature>
<keyword evidence="2" id="KW-1133">Transmembrane helix</keyword>
<dbReference type="InterPro" id="IPR052336">
    <property type="entry name" value="MlaD_Phospholipid_Transporter"/>
</dbReference>
<dbReference type="NCBIfam" id="TIGR00996">
    <property type="entry name" value="Mtu_fam_mce"/>
    <property type="match status" value="1"/>
</dbReference>
<evidence type="ECO:0000256" key="1">
    <source>
        <dbReference type="SAM" id="MobiDB-lite"/>
    </source>
</evidence>
<dbReference type="EMBL" id="RJKE01000001">
    <property type="protein sequence ID" value="ROO85949.1"/>
    <property type="molecule type" value="Genomic_DNA"/>
</dbReference>
<feature type="domain" description="Mammalian cell entry C-terminal" evidence="4">
    <location>
        <begin position="119"/>
        <end position="265"/>
    </location>
</feature>
<proteinExistence type="predicted"/>
<dbReference type="Pfam" id="PF02470">
    <property type="entry name" value="MlaD"/>
    <property type="match status" value="1"/>
</dbReference>
<dbReference type="InterPro" id="IPR005693">
    <property type="entry name" value="Mce"/>
</dbReference>
<keyword evidence="2" id="KW-0472">Membrane</keyword>
<reference evidence="5 6" key="1">
    <citation type="submission" date="2018-11" db="EMBL/GenBank/DDBJ databases">
        <title>Sequencing the genomes of 1000 actinobacteria strains.</title>
        <authorList>
            <person name="Klenk H.-P."/>
        </authorList>
    </citation>
    <scope>NUCLEOTIDE SEQUENCE [LARGE SCALE GENOMIC DNA]</scope>
    <source>
        <strain evidence="5 6">DSM 44254</strain>
    </source>
</reference>
<name>A0A3N1CXB8_9ACTN</name>
<dbReference type="InterPro" id="IPR003399">
    <property type="entry name" value="Mce/MlaD"/>
</dbReference>
<dbReference type="Proteomes" id="UP000272400">
    <property type="component" value="Unassembled WGS sequence"/>
</dbReference>
<accession>A0A3N1CXB8</accession>
<protein>
    <submittedName>
        <fullName evidence="5">Phospholipid/cholesterol/gamma-HCH transport system substrate-binding protein</fullName>
    </submittedName>
</protein>
<evidence type="ECO:0000313" key="6">
    <source>
        <dbReference type="Proteomes" id="UP000272400"/>
    </source>
</evidence>
<evidence type="ECO:0000256" key="2">
    <source>
        <dbReference type="SAM" id="Phobius"/>
    </source>
</evidence>
<dbReference type="PANTHER" id="PTHR33371:SF16">
    <property type="entry name" value="MCE-FAMILY PROTEIN MCE3F"/>
    <property type="match status" value="1"/>
</dbReference>
<keyword evidence="6" id="KW-1185">Reference proteome</keyword>
<dbReference type="Pfam" id="PF11887">
    <property type="entry name" value="Mce4_CUP1"/>
    <property type="match status" value="1"/>
</dbReference>
<feature type="domain" description="Mce/MlaD" evidence="3">
    <location>
        <begin position="37"/>
        <end position="111"/>
    </location>
</feature>
<feature type="transmembrane region" description="Helical" evidence="2">
    <location>
        <begin position="406"/>
        <end position="424"/>
    </location>
</feature>
<dbReference type="OrthoDB" id="4371474at2"/>
<dbReference type="AlphaFoldDB" id="A0A3N1CXB8"/>
<evidence type="ECO:0000259" key="3">
    <source>
        <dbReference type="Pfam" id="PF02470"/>
    </source>
</evidence>
<dbReference type="RefSeq" id="WP_123665397.1">
    <property type="nucleotide sequence ID" value="NZ_RJKE01000001.1"/>
</dbReference>
<keyword evidence="2" id="KW-0812">Transmembrane</keyword>
<dbReference type="InterPro" id="IPR024516">
    <property type="entry name" value="Mce_C"/>
</dbReference>